<dbReference type="STRING" id="1328313.DS2_15679"/>
<gene>
    <name evidence="4" type="ORF">DS2_15679</name>
</gene>
<evidence type="ECO:0000259" key="3">
    <source>
        <dbReference type="Pfam" id="PF13505"/>
    </source>
</evidence>
<proteinExistence type="predicted"/>
<organism evidence="4 5">
    <name type="scientific">Catenovulum agarivorans DS-2</name>
    <dbReference type="NCBI Taxonomy" id="1328313"/>
    <lineage>
        <taxon>Bacteria</taxon>
        <taxon>Pseudomonadati</taxon>
        <taxon>Pseudomonadota</taxon>
        <taxon>Gammaproteobacteria</taxon>
        <taxon>Alteromonadales</taxon>
        <taxon>Alteromonadaceae</taxon>
        <taxon>Catenovulum</taxon>
    </lineage>
</organism>
<keyword evidence="5" id="KW-1185">Reference proteome</keyword>
<sequence length="185" mass="20111">MKLLTLSALTSLSLFSSVLSANDLYIGGSIASLTHSKSDFNDLDLLAFSAKMGFQFNDSFSTEIRYAGGIEGDSSPSLIGRYEDPTSDFTMDVDLKKLYGVYLRAGVANDSNIYPYTVIGIARTDIKYASMYGASSNSETGLSYGFGADIKLDGFSFTAEYTIYSDRTKDNSKVNGFSIGLTKYF</sequence>
<dbReference type="Pfam" id="PF13505">
    <property type="entry name" value="OMP_b-brl"/>
    <property type="match status" value="1"/>
</dbReference>
<dbReference type="RefSeq" id="WP_035015801.1">
    <property type="nucleotide sequence ID" value="NZ_ARZY01000037.1"/>
</dbReference>
<dbReference type="OrthoDB" id="5901526at2"/>
<feature type="domain" description="Outer membrane protein beta-barrel" evidence="3">
    <location>
        <begin position="9"/>
        <end position="182"/>
    </location>
</feature>
<feature type="chain" id="PRO_5004898431" description="Outer membrane protein beta-barrel domain-containing protein" evidence="2">
    <location>
        <begin position="22"/>
        <end position="185"/>
    </location>
</feature>
<dbReference type="Proteomes" id="UP000019276">
    <property type="component" value="Unassembled WGS sequence"/>
</dbReference>
<reference evidence="4 5" key="1">
    <citation type="journal article" date="2014" name="Genome Announc.">
        <title>Draft Genome Sequence of the Agar-Degrading Bacterium Catenovulum sp. Strain DS-2, Isolated from Intestines of Haliotis diversicolor.</title>
        <authorList>
            <person name="Shan D."/>
            <person name="Li X."/>
            <person name="Gu Z."/>
            <person name="Wei G."/>
            <person name="Gao Z."/>
            <person name="Shao Z."/>
        </authorList>
    </citation>
    <scope>NUCLEOTIDE SEQUENCE [LARGE SCALE GENOMIC DNA]</scope>
    <source>
        <strain evidence="4 5">DS-2</strain>
    </source>
</reference>
<evidence type="ECO:0000313" key="4">
    <source>
        <dbReference type="EMBL" id="EWH08765.1"/>
    </source>
</evidence>
<dbReference type="EMBL" id="ARZY01000037">
    <property type="protein sequence ID" value="EWH08765.1"/>
    <property type="molecule type" value="Genomic_DNA"/>
</dbReference>
<accession>W7QTK9</accession>
<dbReference type="InterPro" id="IPR011250">
    <property type="entry name" value="OMP/PagP_B-barrel"/>
</dbReference>
<dbReference type="InterPro" id="IPR027385">
    <property type="entry name" value="Beta-barrel_OMP"/>
</dbReference>
<protein>
    <recommendedName>
        <fullName evidence="3">Outer membrane protein beta-barrel domain-containing protein</fullName>
    </recommendedName>
</protein>
<keyword evidence="1 2" id="KW-0732">Signal</keyword>
<evidence type="ECO:0000256" key="1">
    <source>
        <dbReference type="ARBA" id="ARBA00022729"/>
    </source>
</evidence>
<name>W7QTK9_9ALTE</name>
<dbReference type="Gene3D" id="2.40.160.20">
    <property type="match status" value="1"/>
</dbReference>
<dbReference type="SUPFAM" id="SSF56925">
    <property type="entry name" value="OMPA-like"/>
    <property type="match status" value="1"/>
</dbReference>
<dbReference type="AlphaFoldDB" id="W7QTK9"/>
<evidence type="ECO:0000256" key="2">
    <source>
        <dbReference type="SAM" id="SignalP"/>
    </source>
</evidence>
<comment type="caution">
    <text evidence="4">The sequence shown here is derived from an EMBL/GenBank/DDBJ whole genome shotgun (WGS) entry which is preliminary data.</text>
</comment>
<feature type="signal peptide" evidence="2">
    <location>
        <begin position="1"/>
        <end position="21"/>
    </location>
</feature>
<evidence type="ECO:0000313" key="5">
    <source>
        <dbReference type="Proteomes" id="UP000019276"/>
    </source>
</evidence>